<comment type="similarity">
    <text evidence="2 11">Belongs to the nuclear hormone receptor family.</text>
</comment>
<dbReference type="PRINTS" id="PR00047">
    <property type="entry name" value="STROIDFINGER"/>
</dbReference>
<proteinExistence type="inferred from homology"/>
<dbReference type="InterPro" id="IPR013088">
    <property type="entry name" value="Znf_NHR/GATA"/>
</dbReference>
<evidence type="ECO:0000256" key="2">
    <source>
        <dbReference type="ARBA" id="ARBA00005993"/>
    </source>
</evidence>
<keyword evidence="8 11" id="KW-0804">Transcription</keyword>
<dbReference type="InterPro" id="IPR049636">
    <property type="entry name" value="HNF4-like_DBD"/>
</dbReference>
<sequence>MPTPPGVLCGVCGDKNGQSHYGTICCPSCKGFFRRVFIAAKNMECTRGNCCEITVEKRNICRACRYRKCLSIGMNVREIRGRNKMTAEDRMQMQRFESPVSPTIPTMSTILVPIDQIDAERALEMGQIYLNLEKFCESTVYEQKMPIDEENALIDRMMNSALSDFLLKTSPQCPRFKRTWKPYKPGDWNRFVRSWARSMVHFLDFATKVPLFNSLCMHDRKCWYSTRMPACAILTMAYHTRLERCEGLLFGDGDVFPLKPHLWHRVDDDSFRTLFIPVTRSLFNGVVVPMIRMKFTDVHYALLKSVIFYSQGTAVTTMTPPGTDAINREFERHKKALTQLLFKDAHNFTERAKILFQLDDMISAIERATVLFFKEMRYFDLCEVDLTKRPLWNECFVERGFILPP</sequence>
<dbReference type="Proteomes" id="UP000494206">
    <property type="component" value="Unassembled WGS sequence"/>
</dbReference>
<comment type="caution">
    <text evidence="14">The sequence shown here is derived from an EMBL/GenBank/DDBJ whole genome shotgun (WGS) entry which is preliminary data.</text>
</comment>
<comment type="subcellular location">
    <subcellularLocation>
        <location evidence="1 11">Nucleus</location>
    </subcellularLocation>
</comment>
<keyword evidence="6 11" id="KW-0805">Transcription regulation</keyword>
<dbReference type="InterPro" id="IPR000536">
    <property type="entry name" value="Nucl_hrmn_rcpt_lig-bd"/>
</dbReference>
<dbReference type="PROSITE" id="PS00031">
    <property type="entry name" value="NUCLEAR_REC_DBD_1"/>
    <property type="match status" value="1"/>
</dbReference>
<dbReference type="CDD" id="cd06960">
    <property type="entry name" value="NR_DBD_HNF4A"/>
    <property type="match status" value="1"/>
</dbReference>
<keyword evidence="3 11" id="KW-0479">Metal-binding</keyword>
<dbReference type="GO" id="GO:0005634">
    <property type="term" value="C:nucleus"/>
    <property type="evidence" value="ECO:0007669"/>
    <property type="project" value="UniProtKB-SubCell"/>
</dbReference>
<evidence type="ECO:0000256" key="5">
    <source>
        <dbReference type="ARBA" id="ARBA00022833"/>
    </source>
</evidence>
<keyword evidence="15" id="KW-1185">Reference proteome</keyword>
<dbReference type="AlphaFoldDB" id="A0A8S1FA51"/>
<evidence type="ECO:0000256" key="9">
    <source>
        <dbReference type="ARBA" id="ARBA00023170"/>
    </source>
</evidence>
<reference evidence="14 15" key="1">
    <citation type="submission" date="2020-04" db="EMBL/GenBank/DDBJ databases">
        <authorList>
            <person name="Laetsch R D."/>
            <person name="Stevens L."/>
            <person name="Kumar S."/>
            <person name="Blaxter L. M."/>
        </authorList>
    </citation>
    <scope>NUCLEOTIDE SEQUENCE [LARGE SCALE GENOMIC DNA]</scope>
</reference>
<keyword evidence="7 11" id="KW-0238">DNA-binding</keyword>
<dbReference type="InterPro" id="IPR052499">
    <property type="entry name" value="C.elegans_NHRs"/>
</dbReference>
<keyword evidence="5 11" id="KW-0862">Zinc</keyword>
<dbReference type="PROSITE" id="PS51843">
    <property type="entry name" value="NR_LBD"/>
    <property type="match status" value="1"/>
</dbReference>
<evidence type="ECO:0000313" key="15">
    <source>
        <dbReference type="Proteomes" id="UP000494206"/>
    </source>
</evidence>
<accession>A0A8S1FA51</accession>
<feature type="domain" description="NR LBD" evidence="13">
    <location>
        <begin position="149"/>
        <end position="398"/>
    </location>
</feature>
<dbReference type="Gene3D" id="1.10.565.10">
    <property type="entry name" value="Retinoid X Receptor"/>
    <property type="match status" value="1"/>
</dbReference>
<evidence type="ECO:0000259" key="13">
    <source>
        <dbReference type="PROSITE" id="PS51843"/>
    </source>
</evidence>
<keyword evidence="9 11" id="KW-0675">Receptor</keyword>
<dbReference type="SUPFAM" id="SSF57716">
    <property type="entry name" value="Glucocorticoid receptor-like (DNA-binding domain)"/>
    <property type="match status" value="1"/>
</dbReference>
<evidence type="ECO:0000256" key="6">
    <source>
        <dbReference type="ARBA" id="ARBA00023015"/>
    </source>
</evidence>
<keyword evidence="10 11" id="KW-0539">Nucleus</keyword>
<dbReference type="InterPro" id="IPR001628">
    <property type="entry name" value="Znf_hrmn_rcpt"/>
</dbReference>
<evidence type="ECO:0000259" key="12">
    <source>
        <dbReference type="PROSITE" id="PS51030"/>
    </source>
</evidence>
<keyword evidence="4 11" id="KW-0863">Zinc-finger</keyword>
<dbReference type="GO" id="GO:0003700">
    <property type="term" value="F:DNA-binding transcription factor activity"/>
    <property type="evidence" value="ECO:0007669"/>
    <property type="project" value="InterPro"/>
</dbReference>
<dbReference type="Pfam" id="PF00104">
    <property type="entry name" value="Hormone_recep"/>
    <property type="match status" value="1"/>
</dbReference>
<evidence type="ECO:0000256" key="8">
    <source>
        <dbReference type="ARBA" id="ARBA00023163"/>
    </source>
</evidence>
<dbReference type="Pfam" id="PF00105">
    <property type="entry name" value="zf-C4"/>
    <property type="match status" value="1"/>
</dbReference>
<dbReference type="Gene3D" id="3.30.50.10">
    <property type="entry name" value="Erythroid Transcription Factor GATA-1, subunit A"/>
    <property type="match status" value="1"/>
</dbReference>
<feature type="domain" description="Nuclear receptor" evidence="12">
    <location>
        <begin position="6"/>
        <end position="81"/>
    </location>
</feature>
<dbReference type="GO" id="GO:0008270">
    <property type="term" value="F:zinc ion binding"/>
    <property type="evidence" value="ECO:0007669"/>
    <property type="project" value="UniProtKB-KW"/>
</dbReference>
<dbReference type="SMART" id="SM00430">
    <property type="entry name" value="HOLI"/>
    <property type="match status" value="1"/>
</dbReference>
<protein>
    <recommendedName>
        <fullName evidence="16">Nuclear receptor domain-containing protein</fullName>
    </recommendedName>
</protein>
<dbReference type="PROSITE" id="PS51030">
    <property type="entry name" value="NUCLEAR_REC_DBD_2"/>
    <property type="match status" value="1"/>
</dbReference>
<dbReference type="InterPro" id="IPR001723">
    <property type="entry name" value="Nuclear_hrmn_rcpt"/>
</dbReference>
<evidence type="ECO:0000313" key="14">
    <source>
        <dbReference type="EMBL" id="CAB3409198.1"/>
    </source>
</evidence>
<dbReference type="PRINTS" id="PR00398">
    <property type="entry name" value="STRDHORMONER"/>
</dbReference>
<evidence type="ECO:0000256" key="3">
    <source>
        <dbReference type="ARBA" id="ARBA00022723"/>
    </source>
</evidence>
<dbReference type="PANTHER" id="PTHR47630:SF6">
    <property type="entry name" value="NUCLEAR HORMONE RECEPTOR FAMILY"/>
    <property type="match status" value="1"/>
</dbReference>
<evidence type="ECO:0008006" key="16">
    <source>
        <dbReference type="Google" id="ProtNLM"/>
    </source>
</evidence>
<dbReference type="SMART" id="SM00399">
    <property type="entry name" value="ZnF_C4"/>
    <property type="match status" value="1"/>
</dbReference>
<evidence type="ECO:0000256" key="1">
    <source>
        <dbReference type="ARBA" id="ARBA00004123"/>
    </source>
</evidence>
<dbReference type="InterPro" id="IPR035500">
    <property type="entry name" value="NHR-like_dom_sf"/>
</dbReference>
<dbReference type="OrthoDB" id="5804878at2759"/>
<evidence type="ECO:0000256" key="10">
    <source>
        <dbReference type="ARBA" id="ARBA00023242"/>
    </source>
</evidence>
<dbReference type="PANTHER" id="PTHR47630">
    <property type="entry name" value="NUCLEAR HORMONE RECEPTOR FAMILY-RELATED-RELATED"/>
    <property type="match status" value="1"/>
</dbReference>
<name>A0A8S1FA51_9PELO</name>
<dbReference type="EMBL" id="CADEPM010000008">
    <property type="protein sequence ID" value="CAB3409198.1"/>
    <property type="molecule type" value="Genomic_DNA"/>
</dbReference>
<evidence type="ECO:0000256" key="4">
    <source>
        <dbReference type="ARBA" id="ARBA00022771"/>
    </source>
</evidence>
<evidence type="ECO:0000256" key="7">
    <source>
        <dbReference type="ARBA" id="ARBA00023125"/>
    </source>
</evidence>
<dbReference type="GO" id="GO:0000978">
    <property type="term" value="F:RNA polymerase II cis-regulatory region sequence-specific DNA binding"/>
    <property type="evidence" value="ECO:0007669"/>
    <property type="project" value="InterPro"/>
</dbReference>
<gene>
    <name evidence="14" type="ORF">CBOVIS_LOCUS10881</name>
</gene>
<organism evidence="14 15">
    <name type="scientific">Caenorhabditis bovis</name>
    <dbReference type="NCBI Taxonomy" id="2654633"/>
    <lineage>
        <taxon>Eukaryota</taxon>
        <taxon>Metazoa</taxon>
        <taxon>Ecdysozoa</taxon>
        <taxon>Nematoda</taxon>
        <taxon>Chromadorea</taxon>
        <taxon>Rhabditida</taxon>
        <taxon>Rhabditina</taxon>
        <taxon>Rhabditomorpha</taxon>
        <taxon>Rhabditoidea</taxon>
        <taxon>Rhabditidae</taxon>
        <taxon>Peloderinae</taxon>
        <taxon>Caenorhabditis</taxon>
    </lineage>
</organism>
<dbReference type="SUPFAM" id="SSF48508">
    <property type="entry name" value="Nuclear receptor ligand-binding domain"/>
    <property type="match status" value="1"/>
</dbReference>
<evidence type="ECO:0000256" key="11">
    <source>
        <dbReference type="RuleBase" id="RU004334"/>
    </source>
</evidence>